<sequence>MGIKATADSYGDTKYFRLEEVKKHDNQNELWMVIHNNVYDVTDFIDEHPGGAEILFDCGGVDVTTVFEDVGHSDDAVKMLEPYRIGSLIPSQCVSYSTTFSSGKTSKERIHSKVAMEREQRAKRREAKERQMWNEKFSIFILACITLLVIVVYIILQRVKWGSVIVQ</sequence>
<dbReference type="STRING" id="559304.G8YK43"/>
<dbReference type="SMART" id="SM01117">
    <property type="entry name" value="Cyt-b5"/>
    <property type="match status" value="1"/>
</dbReference>
<evidence type="ECO:0000256" key="1">
    <source>
        <dbReference type="ARBA" id="ARBA00004370"/>
    </source>
</evidence>
<dbReference type="GO" id="GO:0020037">
    <property type="term" value="F:heme binding"/>
    <property type="evidence" value="ECO:0007669"/>
    <property type="project" value="UniProtKB-UniRule"/>
</dbReference>
<proteinExistence type="inferred from homology"/>
<dbReference type="Gene3D" id="3.10.120.10">
    <property type="entry name" value="Cytochrome b5-like heme/steroid binding domain"/>
    <property type="match status" value="1"/>
</dbReference>
<keyword evidence="8" id="KW-1133">Transmembrane helix</keyword>
<dbReference type="Proteomes" id="UP000005222">
    <property type="component" value="Chromosome G"/>
</dbReference>
<dbReference type="InterPro" id="IPR018506">
    <property type="entry name" value="Cyt_B5_heme-BS"/>
</dbReference>
<name>G8YK43_PICSO</name>
<evidence type="ECO:0000256" key="2">
    <source>
        <dbReference type="ARBA" id="ARBA00022617"/>
    </source>
</evidence>
<dbReference type="EMBL" id="FO082053">
    <property type="protein sequence ID" value="CCE79923.1"/>
    <property type="molecule type" value="Genomic_DNA"/>
</dbReference>
<evidence type="ECO:0000313" key="12">
    <source>
        <dbReference type="Proteomes" id="UP000005222"/>
    </source>
</evidence>
<evidence type="ECO:0000259" key="9">
    <source>
        <dbReference type="PROSITE" id="PS50255"/>
    </source>
</evidence>
<reference evidence="12" key="2">
    <citation type="journal article" date="2012" name="G3 (Bethesda)">
        <title>Pichia sorbitophila, an interspecies yeast hybrid reveals early steps of genome resolution following polyploidization.</title>
        <authorList>
            <person name="Leh Louis V."/>
            <person name="Despons L."/>
            <person name="Friedrich A."/>
            <person name="Martin T."/>
            <person name="Durrens P."/>
            <person name="Casaregola S."/>
            <person name="Neuveglise C."/>
            <person name="Fairhead C."/>
            <person name="Marck C."/>
            <person name="Cruz J.A."/>
            <person name="Straub M.L."/>
            <person name="Kugler V."/>
            <person name="Sacerdot C."/>
            <person name="Uzunov Z."/>
            <person name="Thierry A."/>
            <person name="Weiss S."/>
            <person name="Bleykasten C."/>
            <person name="De Montigny J."/>
            <person name="Jacques N."/>
            <person name="Jung P."/>
            <person name="Lemaire M."/>
            <person name="Mallet S."/>
            <person name="Morel G."/>
            <person name="Richard G.F."/>
            <person name="Sarkar A."/>
            <person name="Savel G."/>
            <person name="Schacherer J."/>
            <person name="Seret M.L."/>
            <person name="Talla E."/>
            <person name="Samson G."/>
            <person name="Jubin C."/>
            <person name="Poulain J."/>
            <person name="Vacherie B."/>
            <person name="Barbe V."/>
            <person name="Pelletier E."/>
            <person name="Sherman D.J."/>
            <person name="Westhof E."/>
            <person name="Weissenbach J."/>
            <person name="Baret P.V."/>
            <person name="Wincker P."/>
            <person name="Gaillardin C."/>
            <person name="Dujon B."/>
            <person name="Souciet J.L."/>
        </authorList>
    </citation>
    <scope>NUCLEOTIDE SEQUENCE [LARGE SCALE GENOMIC DNA]</scope>
    <source>
        <strain evidence="12">ATCC MYA-4447 / BCRC 22081 / CBS 7064 / NBRC 10061 / NRRL Y-12695</strain>
    </source>
</reference>
<dbReference type="AlphaFoldDB" id="G8YK43"/>
<feature type="transmembrane region" description="Helical" evidence="8">
    <location>
        <begin position="137"/>
        <end position="156"/>
    </location>
</feature>
<dbReference type="SUPFAM" id="SSF55856">
    <property type="entry name" value="Cytochrome b5-like heme/steroid binding domain"/>
    <property type="match status" value="1"/>
</dbReference>
<dbReference type="HOGENOM" id="CLU_102602_3_1_1"/>
<dbReference type="PRINTS" id="PR00363">
    <property type="entry name" value="CYTOCHROMEB5"/>
</dbReference>
<keyword evidence="2 8" id="KW-0349">Heme</keyword>
<keyword evidence="12" id="KW-1185">Reference proteome</keyword>
<keyword evidence="6 8" id="KW-0472">Membrane</keyword>
<dbReference type="Pfam" id="PF00173">
    <property type="entry name" value="Cyt-b5"/>
    <property type="match status" value="1"/>
</dbReference>
<dbReference type="PROSITE" id="PS50255">
    <property type="entry name" value="CYTOCHROME_B5_2"/>
    <property type="match status" value="1"/>
</dbReference>
<evidence type="ECO:0000256" key="6">
    <source>
        <dbReference type="ARBA" id="ARBA00023136"/>
    </source>
</evidence>
<keyword evidence="4 8" id="KW-0479">Metal-binding</keyword>
<feature type="domain" description="Cytochrome b5 heme-binding" evidence="9">
    <location>
        <begin position="13"/>
        <end position="89"/>
    </location>
</feature>
<dbReference type="GO" id="GO:0046872">
    <property type="term" value="F:metal ion binding"/>
    <property type="evidence" value="ECO:0007669"/>
    <property type="project" value="UniProtKB-UniRule"/>
</dbReference>
<reference evidence="10" key="1">
    <citation type="submission" date="2011-10" db="EMBL/GenBank/DDBJ databases">
        <authorList>
            <person name="Genoscope - CEA"/>
        </authorList>
    </citation>
    <scope>NUCLEOTIDE SEQUENCE</scope>
</reference>
<evidence type="ECO:0000256" key="8">
    <source>
        <dbReference type="RuleBase" id="RU362121"/>
    </source>
</evidence>
<evidence type="ECO:0000313" key="10">
    <source>
        <dbReference type="EMBL" id="CCE79923.1"/>
    </source>
</evidence>
<dbReference type="InterPro" id="IPR036400">
    <property type="entry name" value="Cyt_B5-like_heme/steroid_sf"/>
</dbReference>
<dbReference type="InParanoid" id="G8YK43"/>
<dbReference type="PANTHER" id="PTHR19359:SF95">
    <property type="entry name" value="CYTOCHROME B5 TYPE B"/>
    <property type="match status" value="1"/>
</dbReference>
<keyword evidence="5 8" id="KW-0408">Iron</keyword>
<dbReference type="PANTHER" id="PTHR19359">
    <property type="entry name" value="CYTOCHROME B5"/>
    <property type="match status" value="1"/>
</dbReference>
<dbReference type="Proteomes" id="UP000005222">
    <property type="component" value="Chromosome H"/>
</dbReference>
<evidence type="ECO:0000313" key="11">
    <source>
        <dbReference type="EMBL" id="CCE80688.1"/>
    </source>
</evidence>
<dbReference type="InterPro" id="IPR050668">
    <property type="entry name" value="Cytochrome_b5"/>
</dbReference>
<dbReference type="eggNOG" id="KOG0537">
    <property type="taxonomic scope" value="Eukaryota"/>
</dbReference>
<evidence type="ECO:0000256" key="5">
    <source>
        <dbReference type="ARBA" id="ARBA00023004"/>
    </source>
</evidence>
<evidence type="ECO:0000256" key="7">
    <source>
        <dbReference type="ARBA" id="ARBA00038168"/>
    </source>
</evidence>
<keyword evidence="3 8" id="KW-0812">Transmembrane</keyword>
<dbReference type="GO" id="GO:0016020">
    <property type="term" value="C:membrane"/>
    <property type="evidence" value="ECO:0007669"/>
    <property type="project" value="UniProtKB-SubCell"/>
</dbReference>
<dbReference type="OrthoDB" id="260519at2759"/>
<comment type="subcellular location">
    <subcellularLocation>
        <location evidence="1">Membrane</location>
    </subcellularLocation>
</comment>
<evidence type="ECO:0000256" key="3">
    <source>
        <dbReference type="ARBA" id="ARBA00022692"/>
    </source>
</evidence>
<dbReference type="InterPro" id="IPR001199">
    <property type="entry name" value="Cyt_B5-like_heme/steroid-bd"/>
</dbReference>
<comment type="similarity">
    <text evidence="7 8">Belongs to the cytochrome b5 family.</text>
</comment>
<dbReference type="EMBL" id="FO082052">
    <property type="protein sequence ID" value="CCE80688.1"/>
    <property type="molecule type" value="Genomic_DNA"/>
</dbReference>
<dbReference type="FunFam" id="3.10.120.10:FF:000002">
    <property type="entry name" value="Cytochrome b5 type B"/>
    <property type="match status" value="1"/>
</dbReference>
<organism evidence="10 12">
    <name type="scientific">Pichia sorbitophila (strain ATCC MYA-4447 / BCRC 22081 / CBS 7064 / NBRC 10061 / NRRL Y-12695)</name>
    <name type="common">Hybrid yeast</name>
    <dbReference type="NCBI Taxonomy" id="559304"/>
    <lineage>
        <taxon>Eukaryota</taxon>
        <taxon>Fungi</taxon>
        <taxon>Dikarya</taxon>
        <taxon>Ascomycota</taxon>
        <taxon>Saccharomycotina</taxon>
        <taxon>Pichiomycetes</taxon>
        <taxon>Debaryomycetaceae</taxon>
        <taxon>Millerozyma</taxon>
    </lineage>
</organism>
<accession>G8YK43</accession>
<gene>
    <name evidence="10" type="primary">Piso0_003015</name>
    <name evidence="10" type="ORF">GNLVRS01_PISO0G03020g</name>
    <name evidence="11" type="ORF">GNLVRS01_PISO0H03021g</name>
</gene>
<protein>
    <submittedName>
        <fullName evidence="10">Piso0_003015 protein</fullName>
    </submittedName>
</protein>
<evidence type="ECO:0000256" key="4">
    <source>
        <dbReference type="ARBA" id="ARBA00022723"/>
    </source>
</evidence>
<dbReference type="PROSITE" id="PS00191">
    <property type="entry name" value="CYTOCHROME_B5_1"/>
    <property type="match status" value="1"/>
</dbReference>